<name>D6SRY3_9BACT</name>
<dbReference type="RefSeq" id="WP_008870801.1">
    <property type="nucleotide sequence ID" value="NZ_ACJN02000003.1"/>
</dbReference>
<proteinExistence type="predicted"/>
<keyword evidence="2" id="KW-1185">Reference proteome</keyword>
<dbReference type="eggNOG" id="ENOG50347ZE">
    <property type="taxonomic scope" value="Bacteria"/>
</dbReference>
<dbReference type="OrthoDB" id="5459073at2"/>
<protein>
    <submittedName>
        <fullName evidence="1">Uncharacterized protein</fullName>
    </submittedName>
</protein>
<evidence type="ECO:0000313" key="2">
    <source>
        <dbReference type="Proteomes" id="UP000005496"/>
    </source>
</evidence>
<organism evidence="1 2">
    <name type="scientific">Desulfonatronospira thiodismutans ASO3-1</name>
    <dbReference type="NCBI Taxonomy" id="555779"/>
    <lineage>
        <taxon>Bacteria</taxon>
        <taxon>Pseudomonadati</taxon>
        <taxon>Thermodesulfobacteriota</taxon>
        <taxon>Desulfovibrionia</taxon>
        <taxon>Desulfovibrionales</taxon>
        <taxon>Desulfonatronovibrionaceae</taxon>
        <taxon>Desulfonatronospira</taxon>
    </lineage>
</organism>
<gene>
    <name evidence="1" type="ORF">Dthio_PD0783</name>
</gene>
<sequence length="161" mass="18317">MTLTDYTEMAADLQRVVGEKFRQDREILNVPGVSMACRIDEHYFLALESMLLKNLGMWAAVLPSRVLEALIKTGNMLTCPPHREHSLDLRTTWEGLGRFAGIKACFVQADFFDRALKIYAGRIRPLPLGNLYVNADDRPEVEKFFKGKTPPASWLYQEQPG</sequence>
<dbReference type="AlphaFoldDB" id="D6SRY3"/>
<accession>D6SRY3</accession>
<dbReference type="Proteomes" id="UP000005496">
    <property type="component" value="Unassembled WGS sequence"/>
</dbReference>
<dbReference type="EMBL" id="ACJN02000003">
    <property type="protein sequence ID" value="EFI33449.1"/>
    <property type="molecule type" value="Genomic_DNA"/>
</dbReference>
<comment type="caution">
    <text evidence="1">The sequence shown here is derived from an EMBL/GenBank/DDBJ whole genome shotgun (WGS) entry which is preliminary data.</text>
</comment>
<reference evidence="1" key="1">
    <citation type="submission" date="2010-05" db="EMBL/GenBank/DDBJ databases">
        <title>The draft genome of Desulfonatronospira thiodismutans ASO3-1.</title>
        <authorList>
            <consortium name="US DOE Joint Genome Institute (JGI-PGF)"/>
            <person name="Lucas S."/>
            <person name="Copeland A."/>
            <person name="Lapidus A."/>
            <person name="Cheng J.-F."/>
            <person name="Bruce D."/>
            <person name="Goodwin L."/>
            <person name="Pitluck S."/>
            <person name="Chertkov O."/>
            <person name="Brettin T."/>
            <person name="Detter J.C."/>
            <person name="Han C."/>
            <person name="Land M.L."/>
            <person name="Hauser L."/>
            <person name="Kyrpides N."/>
            <person name="Mikhailova N."/>
            <person name="Muyzer G."/>
            <person name="Woyke T."/>
        </authorList>
    </citation>
    <scope>NUCLEOTIDE SEQUENCE [LARGE SCALE GENOMIC DNA]</scope>
    <source>
        <strain evidence="1">ASO3-1</strain>
    </source>
</reference>
<evidence type="ECO:0000313" key="1">
    <source>
        <dbReference type="EMBL" id="EFI33449.1"/>
    </source>
</evidence>